<sequence>MGNKLDILNDYQVAQRKATELSHICTKLHCDGRTQHLQATYDEKLKRIETKRDNLGVILEAINAAED</sequence>
<dbReference type="Proteomes" id="UP000182089">
    <property type="component" value="Unassembled WGS sequence"/>
</dbReference>
<name>A0ABY1AAJ3_9LACO</name>
<protein>
    <submittedName>
        <fullName evidence="1">Uncharacterized protein</fullName>
    </submittedName>
</protein>
<comment type="caution">
    <text evidence="1">The sequence shown here is derived from an EMBL/GenBank/DDBJ whole genome shotgun (WGS) entry which is preliminary data.</text>
</comment>
<evidence type="ECO:0000313" key="2">
    <source>
        <dbReference type="Proteomes" id="UP000182089"/>
    </source>
</evidence>
<evidence type="ECO:0000313" key="1">
    <source>
        <dbReference type="EMBL" id="SEM53295.1"/>
    </source>
</evidence>
<reference evidence="1 2" key="1">
    <citation type="submission" date="2016-10" db="EMBL/GenBank/DDBJ databases">
        <authorList>
            <person name="Varghese N."/>
            <person name="Submissions S."/>
        </authorList>
    </citation>
    <scope>NUCLEOTIDE SEQUENCE [LARGE SCALE GENOMIC DNA]</scope>
    <source>
        <strain evidence="1 2">WC1T17</strain>
    </source>
</reference>
<dbReference type="EMBL" id="FOCC01000004">
    <property type="protein sequence ID" value="SEM53295.1"/>
    <property type="molecule type" value="Genomic_DNA"/>
</dbReference>
<proteinExistence type="predicted"/>
<organism evidence="1 2">
    <name type="scientific">Ligilactobacillus ruminis</name>
    <dbReference type="NCBI Taxonomy" id="1623"/>
    <lineage>
        <taxon>Bacteria</taxon>
        <taxon>Bacillati</taxon>
        <taxon>Bacillota</taxon>
        <taxon>Bacilli</taxon>
        <taxon>Lactobacillales</taxon>
        <taxon>Lactobacillaceae</taxon>
        <taxon>Ligilactobacillus</taxon>
    </lineage>
</organism>
<accession>A0ABY1AAJ3</accession>
<gene>
    <name evidence="1" type="ORF">SAMN05216431_10414</name>
</gene>